<dbReference type="OrthoDB" id="764454at2"/>
<dbReference type="InterPro" id="IPR032710">
    <property type="entry name" value="NTF2-like_dom_sf"/>
</dbReference>
<dbReference type="RefSeq" id="WP_085471505.1">
    <property type="nucleotide sequence ID" value="NZ_FXAU01000001.1"/>
</dbReference>
<accession>A0A1X7ICA8</accession>
<keyword evidence="3" id="KW-1185">Reference proteome</keyword>
<evidence type="ECO:0000313" key="2">
    <source>
        <dbReference type="EMBL" id="SMG11861.1"/>
    </source>
</evidence>
<feature type="signal peptide" evidence="1">
    <location>
        <begin position="1"/>
        <end position="22"/>
    </location>
</feature>
<dbReference type="InterPro" id="IPR039437">
    <property type="entry name" value="FrzH/put_lumazine-bd"/>
</dbReference>
<dbReference type="Proteomes" id="UP000192980">
    <property type="component" value="Unassembled WGS sequence"/>
</dbReference>
<dbReference type="Pfam" id="PF12893">
    <property type="entry name" value="Lumazine_bd_2"/>
    <property type="match status" value="1"/>
</dbReference>
<dbReference type="EMBL" id="FXAU01000001">
    <property type="protein sequence ID" value="SMG11861.1"/>
    <property type="molecule type" value="Genomic_DNA"/>
</dbReference>
<reference evidence="2 3" key="1">
    <citation type="submission" date="2017-04" db="EMBL/GenBank/DDBJ databases">
        <authorList>
            <person name="Afonso C.L."/>
            <person name="Miller P.J."/>
            <person name="Scott M.A."/>
            <person name="Spackman E."/>
            <person name="Goraichik I."/>
            <person name="Dimitrov K.M."/>
            <person name="Suarez D.L."/>
            <person name="Swayne D.E."/>
        </authorList>
    </citation>
    <scope>NUCLEOTIDE SEQUENCE [LARGE SCALE GENOMIC DNA]</scope>
    <source>
        <strain evidence="2 3">DSM 22418</strain>
    </source>
</reference>
<gene>
    <name evidence="2" type="ORF">SAMN05660862_0644</name>
</gene>
<evidence type="ECO:0000313" key="3">
    <source>
        <dbReference type="Proteomes" id="UP000192980"/>
    </source>
</evidence>
<organism evidence="2 3">
    <name type="scientific">Sphingobacterium psychroaquaticum</name>
    <dbReference type="NCBI Taxonomy" id="561061"/>
    <lineage>
        <taxon>Bacteria</taxon>
        <taxon>Pseudomonadati</taxon>
        <taxon>Bacteroidota</taxon>
        <taxon>Sphingobacteriia</taxon>
        <taxon>Sphingobacteriales</taxon>
        <taxon>Sphingobacteriaceae</taxon>
        <taxon>Sphingobacterium</taxon>
    </lineage>
</organism>
<dbReference type="SUPFAM" id="SSF54427">
    <property type="entry name" value="NTF2-like"/>
    <property type="match status" value="1"/>
</dbReference>
<proteinExistence type="predicted"/>
<protein>
    <submittedName>
        <fullName evidence="2">Putative lumazine-binding</fullName>
    </submittedName>
</protein>
<keyword evidence="1" id="KW-0732">Signal</keyword>
<name>A0A1X7ICA8_9SPHI</name>
<evidence type="ECO:0000256" key="1">
    <source>
        <dbReference type="SAM" id="SignalP"/>
    </source>
</evidence>
<dbReference type="Gene3D" id="3.10.450.50">
    <property type="match status" value="1"/>
</dbReference>
<dbReference type="AlphaFoldDB" id="A0A1X7ICA8"/>
<feature type="chain" id="PRO_5012824034" evidence="1">
    <location>
        <begin position="23"/>
        <end position="142"/>
    </location>
</feature>
<sequence>MKRTVTTLIAAMIMTMSFSSFASSAANPLKNLNSARILSTYVEAITLGNTDFNKHLFADDFEYRNSSNNDKFNKKQYTDFLKANKGLQYNCETTHEIMDESGTACVAKAIMKFEKFTRIDYITLNHCEDGWKVSKVVTTYSK</sequence>